<proteinExistence type="predicted"/>
<comment type="caution">
    <text evidence="1">The sequence shown here is derived from an EMBL/GenBank/DDBJ whole genome shotgun (WGS) entry which is preliminary data.</text>
</comment>
<dbReference type="Proteomes" id="UP001060215">
    <property type="component" value="Chromosome 14"/>
</dbReference>
<sequence>MSNESSMKASSSSSSPPPTPPPQPPSSSSSSSSIDSYIGSFISLTSKYEIRYEGVLYYLNPQDSTLGLKNVRSYGTEGRKKDGPQIPPSDKVYEYILFRGSDIKDLIVKSSPPAHKEELIQNDPAIIQSHSLVGPSSSSKSVSVGGGSLTQFSSHQEPPTLANTSYPGTLPSNQYGMPVGPGVPLQATQNANAASLAMPMFWPGYNGTSSNSLYAPQQPNPLVPMSSSTTSLPGTVQNLLQPYATPASMGLTYSSGVAAPVSSLSTSNAVHLNITPSLTQEQHPTSFIMPSSLSVKTSPPSHPALLTASRLTMSPFPSSCQDKNAIEAAIVGKMGSDSVTALSGQSLPCSASSVADSTLGPLLKVPPTLLTPYQLSQPRPPLLSSAQNPYPDQKDMLALNSASPNLSSSITTTAVQPPLLPLPHSVSAQQFTEEFDFEAMNEKFKKDEVWGYLGGAKQRDETEGFEDNAGFQNLGHEGGYGSAPKIDPKPAYNKDEFFDTISCNSLARGARNGQNRFSERMKQDTETFGNFPQRPHLGYGGYGAGRGENYHGSYNRGRGYNYNGRGRGGYYRI</sequence>
<protein>
    <submittedName>
        <fullName evidence="1">Decapping 5-like protein</fullName>
    </submittedName>
</protein>
<gene>
    <name evidence="1" type="ORF">LOK49_LG13G02137</name>
</gene>
<reference evidence="1 2" key="1">
    <citation type="journal article" date="2022" name="Plant J.">
        <title>Chromosome-level genome of Camellia lanceoleosa provides a valuable resource for understanding genome evolution and self-incompatibility.</title>
        <authorList>
            <person name="Gong W."/>
            <person name="Xiao S."/>
            <person name="Wang L."/>
            <person name="Liao Z."/>
            <person name="Chang Y."/>
            <person name="Mo W."/>
            <person name="Hu G."/>
            <person name="Li W."/>
            <person name="Zhao G."/>
            <person name="Zhu H."/>
            <person name="Hu X."/>
            <person name="Ji K."/>
            <person name="Xiang X."/>
            <person name="Song Q."/>
            <person name="Yuan D."/>
            <person name="Jin S."/>
            <person name="Zhang L."/>
        </authorList>
    </citation>
    <scope>NUCLEOTIDE SEQUENCE [LARGE SCALE GENOMIC DNA]</scope>
    <source>
        <strain evidence="1">SQ_2022a</strain>
    </source>
</reference>
<organism evidence="1 2">
    <name type="scientific">Camellia lanceoleosa</name>
    <dbReference type="NCBI Taxonomy" id="1840588"/>
    <lineage>
        <taxon>Eukaryota</taxon>
        <taxon>Viridiplantae</taxon>
        <taxon>Streptophyta</taxon>
        <taxon>Embryophyta</taxon>
        <taxon>Tracheophyta</taxon>
        <taxon>Spermatophyta</taxon>
        <taxon>Magnoliopsida</taxon>
        <taxon>eudicotyledons</taxon>
        <taxon>Gunneridae</taxon>
        <taxon>Pentapetalae</taxon>
        <taxon>asterids</taxon>
        <taxon>Ericales</taxon>
        <taxon>Theaceae</taxon>
        <taxon>Camellia</taxon>
    </lineage>
</organism>
<name>A0ACC0FKV5_9ERIC</name>
<accession>A0ACC0FKV5</accession>
<keyword evidence="2" id="KW-1185">Reference proteome</keyword>
<dbReference type="EMBL" id="CM045771">
    <property type="protein sequence ID" value="KAI7989458.1"/>
    <property type="molecule type" value="Genomic_DNA"/>
</dbReference>
<evidence type="ECO:0000313" key="2">
    <source>
        <dbReference type="Proteomes" id="UP001060215"/>
    </source>
</evidence>
<evidence type="ECO:0000313" key="1">
    <source>
        <dbReference type="EMBL" id="KAI7989458.1"/>
    </source>
</evidence>